<accession>A0A2P2DWM3</accession>
<reference evidence="1 2" key="1">
    <citation type="submission" date="2018-02" db="EMBL/GenBank/DDBJ databases">
        <title>Novel Leptospira species isolated from soil and water in Japan.</title>
        <authorList>
            <person name="Nakao R."/>
            <person name="Masuzawa T."/>
        </authorList>
    </citation>
    <scope>NUCLEOTIDE SEQUENCE [LARGE SCALE GENOMIC DNA]</scope>
    <source>
        <strain evidence="1 2">YH101</strain>
    </source>
</reference>
<evidence type="ECO:0000313" key="2">
    <source>
        <dbReference type="Proteomes" id="UP000245133"/>
    </source>
</evidence>
<proteinExistence type="predicted"/>
<sequence>MVFARAKATDFFFFGIGSSTDIHSVISQDESLQESKPAIFQPYQHHDFYGLDSLFLSPLQVEERWNLQNVPQIQCAALGFLTLRSFLAVQMAKQPVTVYGLSPAWKAYLGKTQYFRKNPNLVAEQFVPEMVDVDSKGLESPVSEGLWEQSMYWAMPNPKGQSIFFVATGRLGESENQSISETLGKILKSNQEKFHLEKAYIRKESNSYLFIHTKEQVNPRVFYKEAESTFPEFILLCADLVL</sequence>
<keyword evidence="2" id="KW-1185">Reference proteome</keyword>
<name>A0A2P2DWM3_9LEPT</name>
<dbReference type="OrthoDB" id="340768at2"/>
<comment type="caution">
    <text evidence="1">The sequence shown here is derived from an EMBL/GenBank/DDBJ whole genome shotgun (WGS) entry which is preliminary data.</text>
</comment>
<evidence type="ECO:0000313" key="1">
    <source>
        <dbReference type="EMBL" id="GBF49038.1"/>
    </source>
</evidence>
<protein>
    <submittedName>
        <fullName evidence="1">Uncharacterized protein</fullName>
    </submittedName>
</protein>
<dbReference type="AlphaFoldDB" id="A0A2P2DWM3"/>
<organism evidence="1 2">
    <name type="scientific">Leptospira ryugenii</name>
    <dbReference type="NCBI Taxonomy" id="1917863"/>
    <lineage>
        <taxon>Bacteria</taxon>
        <taxon>Pseudomonadati</taxon>
        <taxon>Spirochaetota</taxon>
        <taxon>Spirochaetia</taxon>
        <taxon>Leptospirales</taxon>
        <taxon>Leptospiraceae</taxon>
        <taxon>Leptospira</taxon>
    </lineage>
</organism>
<dbReference type="NCBIfam" id="NF047692">
    <property type="entry name" value="LIC11631_fam"/>
    <property type="match status" value="1"/>
</dbReference>
<dbReference type="EMBL" id="BFBB01000002">
    <property type="protein sequence ID" value="GBF49038.1"/>
    <property type="molecule type" value="Genomic_DNA"/>
</dbReference>
<gene>
    <name evidence="1" type="ORF">LPTSP4_05470</name>
</gene>
<dbReference type="Proteomes" id="UP000245133">
    <property type="component" value="Unassembled WGS sequence"/>
</dbReference>
<dbReference type="RefSeq" id="WP_108973468.1">
    <property type="nucleotide sequence ID" value="NZ_BFBB01000002.1"/>
</dbReference>